<name>I1A4C8_9BACT</name>
<sequence length="81" mass="9871">MSLEKKYQKNLFIFIVKEKEFQTLVETHFLKKWNKSIFSNFLNKKQHTKSKLGLKISMIIKYFSLLNRKLLFIIDSIIRFL</sequence>
<dbReference type="Proteomes" id="UP000006229">
    <property type="component" value="Unassembled WGS sequence"/>
</dbReference>
<organism evidence="1 2">
    <name type="scientific">Mycoplasmopsis canis UFG4</name>
    <dbReference type="NCBI Taxonomy" id="1131455"/>
    <lineage>
        <taxon>Bacteria</taxon>
        <taxon>Bacillati</taxon>
        <taxon>Mycoplasmatota</taxon>
        <taxon>Mycoplasmoidales</taxon>
        <taxon>Metamycoplasmataceae</taxon>
        <taxon>Mycoplasmopsis</taxon>
    </lineage>
</organism>
<proteinExistence type="predicted"/>
<protein>
    <submittedName>
        <fullName evidence="1">Uncharacterized protein</fullName>
    </submittedName>
</protein>
<evidence type="ECO:0000313" key="1">
    <source>
        <dbReference type="EMBL" id="EIE41349.1"/>
    </source>
</evidence>
<dbReference type="AlphaFoldDB" id="I1A4C8"/>
<accession>I1A4C8</accession>
<reference evidence="1 2" key="1">
    <citation type="journal article" date="2012" name="J. Bacteriol.">
        <title>Genome annotation of five Mycoplasma canis strains.</title>
        <authorList>
            <person name="Brown D.R."/>
            <person name="May M."/>
            <person name="Michaels D.L."/>
            <person name="Barbet A.F."/>
        </authorList>
    </citation>
    <scope>NUCLEOTIDE SEQUENCE [LARGE SCALE GENOMIC DNA]</scope>
    <source>
        <strain evidence="1 2">UFG4</strain>
    </source>
</reference>
<comment type="caution">
    <text evidence="1">The sequence shown here is derived from an EMBL/GenBank/DDBJ whole genome shotgun (WGS) entry which is preliminary data.</text>
</comment>
<keyword evidence="2" id="KW-1185">Reference proteome</keyword>
<gene>
    <name evidence="1" type="ORF">MCANUFG4_02610</name>
</gene>
<evidence type="ECO:0000313" key="2">
    <source>
        <dbReference type="Proteomes" id="UP000006229"/>
    </source>
</evidence>
<dbReference type="EMBL" id="AJFU01000006">
    <property type="protein sequence ID" value="EIE41349.1"/>
    <property type="molecule type" value="Genomic_DNA"/>
</dbReference>